<evidence type="ECO:0008006" key="3">
    <source>
        <dbReference type="Google" id="ProtNLM"/>
    </source>
</evidence>
<dbReference type="AlphaFoldDB" id="A0A4S2ALF2"/>
<accession>A0A4S2ALF2</accession>
<dbReference type="InterPro" id="IPR024072">
    <property type="entry name" value="DHFR-like_dom_sf"/>
</dbReference>
<name>A0A4S2ALF2_9BACE</name>
<keyword evidence="2" id="KW-1185">Reference proteome</keyword>
<gene>
    <name evidence="1" type="ORF">E5356_12680</name>
</gene>
<reference evidence="1 2" key="1">
    <citation type="submission" date="2019-04" db="EMBL/GenBank/DDBJ databases">
        <title>Microbes associate with the intestines of laboratory mice.</title>
        <authorList>
            <person name="Navarre W."/>
            <person name="Wong E."/>
            <person name="Huang K."/>
            <person name="Tropini C."/>
            <person name="Ng K."/>
            <person name="Yu B."/>
        </authorList>
    </citation>
    <scope>NUCLEOTIDE SEQUENCE [LARGE SCALE GENOMIC DNA]</scope>
    <source>
        <strain evidence="1 2">NM70_E10</strain>
    </source>
</reference>
<evidence type="ECO:0000313" key="2">
    <source>
        <dbReference type="Proteomes" id="UP000305751"/>
    </source>
</evidence>
<dbReference type="Proteomes" id="UP000305751">
    <property type="component" value="Unassembled WGS sequence"/>
</dbReference>
<evidence type="ECO:0000313" key="1">
    <source>
        <dbReference type="EMBL" id="TGY01542.1"/>
    </source>
</evidence>
<sequence length="127" mass="14732">MDGFLPGEDEELFKWVKTDKRGFPFWHGKSTFMLSIGYPMLDLICEKDEKDASCIYTAEISDKESLELLHSLSIYHLIDEIVVYILPLTYGRGSAVLQQLPVTRWQLHESVMSRNGICRLVYRKSSR</sequence>
<organism evidence="1 2">
    <name type="scientific">Bacteroides acidifaciens</name>
    <dbReference type="NCBI Taxonomy" id="85831"/>
    <lineage>
        <taxon>Bacteria</taxon>
        <taxon>Pseudomonadati</taxon>
        <taxon>Bacteroidota</taxon>
        <taxon>Bacteroidia</taxon>
        <taxon>Bacteroidales</taxon>
        <taxon>Bacteroidaceae</taxon>
        <taxon>Bacteroides</taxon>
    </lineage>
</organism>
<dbReference type="SUPFAM" id="SSF53597">
    <property type="entry name" value="Dihydrofolate reductase-like"/>
    <property type="match status" value="1"/>
</dbReference>
<dbReference type="EMBL" id="SRZA01000040">
    <property type="protein sequence ID" value="TGY01542.1"/>
    <property type="molecule type" value="Genomic_DNA"/>
</dbReference>
<proteinExistence type="predicted"/>
<comment type="caution">
    <text evidence="1">The sequence shown here is derived from an EMBL/GenBank/DDBJ whole genome shotgun (WGS) entry which is preliminary data.</text>
</comment>
<protein>
    <recommendedName>
        <fullName evidence="3">Bacterial bifunctional deaminase-reductase C-terminal domain-containing protein</fullName>
    </recommendedName>
</protein>